<dbReference type="InterPro" id="IPR017853">
    <property type="entry name" value="GH"/>
</dbReference>
<evidence type="ECO:0000256" key="1">
    <source>
        <dbReference type="SAM" id="MobiDB-lite"/>
    </source>
</evidence>
<evidence type="ECO:0000313" key="5">
    <source>
        <dbReference type="Proteomes" id="UP000185639"/>
    </source>
</evidence>
<feature type="region of interest" description="Disordered" evidence="1">
    <location>
        <begin position="29"/>
        <end position="50"/>
    </location>
</feature>
<accession>A0A1N7LVN2</accession>
<protein>
    <submittedName>
        <fullName evidence="4">Glycoside-hydrolase family GH114</fullName>
    </submittedName>
</protein>
<dbReference type="Proteomes" id="UP000185639">
    <property type="component" value="Unassembled WGS sequence"/>
</dbReference>
<keyword evidence="2" id="KW-0732">Signal</keyword>
<dbReference type="SUPFAM" id="SSF51445">
    <property type="entry name" value="(Trans)glycosidases"/>
    <property type="match status" value="1"/>
</dbReference>
<dbReference type="AlphaFoldDB" id="A0A1N7LVN2"/>
<dbReference type="Pfam" id="PF03537">
    <property type="entry name" value="Glyco_hydro_114"/>
    <property type="match status" value="1"/>
</dbReference>
<dbReference type="PANTHER" id="PTHR35273:SF2">
    <property type="entry name" value="ALPHA-GALACTOSIDASE"/>
    <property type="match status" value="1"/>
</dbReference>
<keyword evidence="5" id="KW-1185">Reference proteome</keyword>
<evidence type="ECO:0000259" key="3">
    <source>
        <dbReference type="Pfam" id="PF03537"/>
    </source>
</evidence>
<organism evidence="4 5">
    <name type="scientific">Thalassolituus maritimus</name>
    <dbReference type="NCBI Taxonomy" id="484498"/>
    <lineage>
        <taxon>Bacteria</taxon>
        <taxon>Pseudomonadati</taxon>
        <taxon>Pseudomonadota</taxon>
        <taxon>Gammaproteobacteria</taxon>
        <taxon>Oceanospirillales</taxon>
        <taxon>Oceanospirillaceae</taxon>
        <taxon>Thalassolituus</taxon>
    </lineage>
</organism>
<dbReference type="GO" id="GO:0016787">
    <property type="term" value="F:hydrolase activity"/>
    <property type="evidence" value="ECO:0007669"/>
    <property type="project" value="UniProtKB-KW"/>
</dbReference>
<feature type="signal peptide" evidence="2">
    <location>
        <begin position="1"/>
        <end position="17"/>
    </location>
</feature>
<dbReference type="PANTHER" id="PTHR35273">
    <property type="entry name" value="ALPHA-1,4 POLYGALACTOSAMINIDASE, PUTATIVE (AFU_ORTHOLOGUE AFUA_3G07890)-RELATED"/>
    <property type="match status" value="1"/>
</dbReference>
<dbReference type="InterPro" id="IPR004352">
    <property type="entry name" value="GH114_TIM-barrel"/>
</dbReference>
<name>A0A1N7LVN2_9GAMM</name>
<feature type="domain" description="Glycoside-hydrolase family GH114 TIM-barrel" evidence="3">
    <location>
        <begin position="58"/>
        <end position="283"/>
    </location>
</feature>
<dbReference type="Gene3D" id="3.20.20.70">
    <property type="entry name" value="Aldolase class I"/>
    <property type="match status" value="1"/>
</dbReference>
<dbReference type="InterPro" id="IPR013785">
    <property type="entry name" value="Aldolase_TIM"/>
</dbReference>
<dbReference type="EMBL" id="FTOH01000004">
    <property type="protein sequence ID" value="SIS77862.1"/>
    <property type="molecule type" value="Genomic_DNA"/>
</dbReference>
<dbReference type="STRING" id="484498.SAMN05421686_104245"/>
<proteinExistence type="predicted"/>
<feature type="chain" id="PRO_5012591331" evidence="2">
    <location>
        <begin position="18"/>
        <end position="289"/>
    </location>
</feature>
<gene>
    <name evidence="4" type="ORF">SAMN05421686_104245</name>
</gene>
<evidence type="ECO:0000313" key="4">
    <source>
        <dbReference type="EMBL" id="SIS77862.1"/>
    </source>
</evidence>
<dbReference type="RefSeq" id="WP_245820072.1">
    <property type="nucleotide sequence ID" value="NZ_FTOH01000004.1"/>
</dbReference>
<reference evidence="5" key="1">
    <citation type="submission" date="2017-01" db="EMBL/GenBank/DDBJ databases">
        <authorList>
            <person name="Varghese N."/>
            <person name="Submissions S."/>
        </authorList>
    </citation>
    <scope>NUCLEOTIDE SEQUENCE [LARGE SCALE GENOMIC DNA]</scope>
    <source>
        <strain evidence="5">DSM 24913</strain>
    </source>
</reference>
<evidence type="ECO:0000256" key="2">
    <source>
        <dbReference type="SAM" id="SignalP"/>
    </source>
</evidence>
<sequence>MKSSLYKMMLRSVLVLAASAVLSACGGSDPEPLPQVGDDSGPTGSDTPVPRTLEVGNSWHWQLQGDLNTGYDVDLYDIDLFDTDTQIIDDLKAQGRVVICYFSAGSWEDWRDDADDFEQAALGNPLDGWPGEKWLDVRASSLEAVMEARLDVAVEKGCDGVEPDNVDGYANDSGFPLSGNDQLAYNRFLASAAHERGLLIGLKNDLDQISELVAAFDFAVNEECYEYDECERLTPFIEAGKPVLHAEYAETLVNDPEARALFCDEMVALGFSSMVLPLELDDSFRFVCD</sequence>
<keyword evidence="4" id="KW-0378">Hydrolase</keyword>
<dbReference type="PROSITE" id="PS51257">
    <property type="entry name" value="PROKAR_LIPOPROTEIN"/>
    <property type="match status" value="1"/>
</dbReference>